<dbReference type="Gene3D" id="2.40.160.180">
    <property type="entry name" value="Carbohydrate-selective porin OprB"/>
    <property type="match status" value="1"/>
</dbReference>
<dbReference type="InterPro" id="IPR052932">
    <property type="entry name" value="OprB_Porin"/>
</dbReference>
<dbReference type="InterPro" id="IPR038673">
    <property type="entry name" value="OprB_sf"/>
</dbReference>
<dbReference type="PANTHER" id="PTHR37944">
    <property type="entry name" value="PORIN B"/>
    <property type="match status" value="1"/>
</dbReference>
<protein>
    <submittedName>
        <fullName evidence="3">Uncharacterized protein</fullName>
    </submittedName>
</protein>
<dbReference type="Pfam" id="PF04966">
    <property type="entry name" value="OprB"/>
    <property type="match status" value="1"/>
</dbReference>
<dbReference type="AlphaFoldDB" id="A0A1E3VLX8"/>
<proteinExistence type="inferred from homology"/>
<dbReference type="GO" id="GO:0016020">
    <property type="term" value="C:membrane"/>
    <property type="evidence" value="ECO:0007669"/>
    <property type="project" value="InterPro"/>
</dbReference>
<dbReference type="STRING" id="1774970.AUC70_07835"/>
<evidence type="ECO:0000256" key="1">
    <source>
        <dbReference type="ARBA" id="ARBA00008769"/>
    </source>
</evidence>
<sequence>MVCSFLGCVSTSLPAQAEDQHVAASSQVDEIGISANPAATNAVTGTGWLGEQLGVDKHGIRLGGVWIGGVNDLVTGGVDPGFTGNSSLVVDLFVDLERFAGLKGSSIGVDFLQLNSQATNTDAGSVLGYIGIVNDEPFNRSELLEAWWRQELFDEHLIVRIGKSNPSIDFQDVVRPAPSAYQSRNISAVSSLLYAPIFVLPTLYQSLGSFYDTVYGVTTTWVPSEAFYVSYGAYDGNKTRGVATGLTGPEFNGYYFHIAEAGTNWALGPEQKPGFLSVGGWRQTGKLSTDDGLITEDGAEGAYFIASQLLWYRDPKPTNDAGVSGYVQFGWNDSETQLFNYYFGAGLTGRALVPSRPKDSFGIGMALGWLNPNNFQQDTELALQAYYQAHVAGSIYTETALSYIPDPAAEPGLDAALAVTQQLIVPF</sequence>
<dbReference type="EMBL" id="LPWE01000012">
    <property type="protein sequence ID" value="ODR94539.1"/>
    <property type="molecule type" value="Genomic_DNA"/>
</dbReference>
<dbReference type="InterPro" id="IPR007049">
    <property type="entry name" value="Carb-sel_porin_OprB"/>
</dbReference>
<reference evidence="3 4" key="1">
    <citation type="journal article" date="2016" name="Environ. Microbiol.">
        <title>New Methyloceanibacter diversity from North Sea sediments includes methanotroph containing solely the soluble methane monooxygenase.</title>
        <authorList>
            <person name="Vekeman B."/>
            <person name="Kerckhof F.M."/>
            <person name="Cremers G."/>
            <person name="de Vos P."/>
            <person name="Vandamme P."/>
            <person name="Boon N."/>
            <person name="Op den Camp H.J."/>
            <person name="Heylen K."/>
        </authorList>
    </citation>
    <scope>NUCLEOTIDE SEQUENCE [LARGE SCALE GENOMIC DNA]</scope>
    <source>
        <strain evidence="3 4">R-67176</strain>
    </source>
</reference>
<evidence type="ECO:0000313" key="3">
    <source>
        <dbReference type="EMBL" id="ODR94539.1"/>
    </source>
</evidence>
<evidence type="ECO:0000313" key="4">
    <source>
        <dbReference type="Proteomes" id="UP000094172"/>
    </source>
</evidence>
<accession>A0A1E3VLX8</accession>
<dbReference type="Proteomes" id="UP000094172">
    <property type="component" value="Unassembled WGS sequence"/>
</dbReference>
<comment type="caution">
    <text evidence="3">The sequence shown here is derived from an EMBL/GenBank/DDBJ whole genome shotgun (WGS) entry which is preliminary data.</text>
</comment>
<evidence type="ECO:0000256" key="2">
    <source>
        <dbReference type="RuleBase" id="RU363072"/>
    </source>
</evidence>
<name>A0A1E3VLX8_9HYPH</name>
<keyword evidence="4" id="KW-1185">Reference proteome</keyword>
<dbReference type="GO" id="GO:0008643">
    <property type="term" value="P:carbohydrate transport"/>
    <property type="evidence" value="ECO:0007669"/>
    <property type="project" value="InterPro"/>
</dbReference>
<dbReference type="GO" id="GO:0015288">
    <property type="term" value="F:porin activity"/>
    <property type="evidence" value="ECO:0007669"/>
    <property type="project" value="InterPro"/>
</dbReference>
<organism evidence="3 4">
    <name type="scientific">Methyloceanibacter stevinii</name>
    <dbReference type="NCBI Taxonomy" id="1774970"/>
    <lineage>
        <taxon>Bacteria</taxon>
        <taxon>Pseudomonadati</taxon>
        <taxon>Pseudomonadota</taxon>
        <taxon>Alphaproteobacteria</taxon>
        <taxon>Hyphomicrobiales</taxon>
        <taxon>Hyphomicrobiaceae</taxon>
        <taxon>Methyloceanibacter</taxon>
    </lineage>
</organism>
<dbReference type="PANTHER" id="PTHR37944:SF1">
    <property type="entry name" value="PORIN B"/>
    <property type="match status" value="1"/>
</dbReference>
<gene>
    <name evidence="3" type="ORF">AUC70_07835</name>
</gene>
<comment type="similarity">
    <text evidence="1 2">Belongs to the OprB family.</text>
</comment>